<dbReference type="SUPFAM" id="SSF56349">
    <property type="entry name" value="DNA breaking-rejoining enzymes"/>
    <property type="match status" value="1"/>
</dbReference>
<dbReference type="PROSITE" id="PS51898">
    <property type="entry name" value="TYR_RECOMBINASE"/>
    <property type="match status" value="1"/>
</dbReference>
<dbReference type="InterPro" id="IPR002104">
    <property type="entry name" value="Integrase_catalytic"/>
</dbReference>
<evidence type="ECO:0000256" key="5">
    <source>
        <dbReference type="ARBA" id="ARBA00023296"/>
    </source>
</evidence>
<feature type="domain" description="Tyr recombinase" evidence="6">
    <location>
        <begin position="1"/>
        <end position="141"/>
    </location>
</feature>
<dbReference type="GO" id="GO:0046718">
    <property type="term" value="P:symbiont entry into host cell"/>
    <property type="evidence" value="ECO:0007669"/>
    <property type="project" value="UniProtKB-KW"/>
</dbReference>
<dbReference type="GO" id="GO:0075713">
    <property type="term" value="P:establishment of integrated proviral latency"/>
    <property type="evidence" value="ECO:0007669"/>
    <property type="project" value="UniProtKB-KW"/>
</dbReference>
<dbReference type="EMBL" id="UOFS01000044">
    <property type="protein sequence ID" value="VAX00603.1"/>
    <property type="molecule type" value="Genomic_DNA"/>
</dbReference>
<accession>A0A3B1AKW0</accession>
<dbReference type="GO" id="GO:0015074">
    <property type="term" value="P:DNA integration"/>
    <property type="evidence" value="ECO:0007669"/>
    <property type="project" value="UniProtKB-KW"/>
</dbReference>
<dbReference type="InterPro" id="IPR013762">
    <property type="entry name" value="Integrase-like_cat_sf"/>
</dbReference>
<dbReference type="AlphaFoldDB" id="A0A3B1AKW0"/>
<keyword evidence="4" id="KW-1179">Viral genome integration</keyword>
<dbReference type="GO" id="GO:0044826">
    <property type="term" value="P:viral genome integration into host DNA"/>
    <property type="evidence" value="ECO:0007669"/>
    <property type="project" value="UniProtKB-KW"/>
</dbReference>
<keyword evidence="3" id="KW-0233">DNA recombination</keyword>
<evidence type="ECO:0000313" key="7">
    <source>
        <dbReference type="EMBL" id="VAX00603.1"/>
    </source>
</evidence>
<dbReference type="CDD" id="cd00801">
    <property type="entry name" value="INT_P4_C"/>
    <property type="match status" value="1"/>
</dbReference>
<dbReference type="Pfam" id="PF00589">
    <property type="entry name" value="Phage_integrase"/>
    <property type="match status" value="1"/>
</dbReference>
<organism evidence="7">
    <name type="scientific">hydrothermal vent metagenome</name>
    <dbReference type="NCBI Taxonomy" id="652676"/>
    <lineage>
        <taxon>unclassified sequences</taxon>
        <taxon>metagenomes</taxon>
        <taxon>ecological metagenomes</taxon>
    </lineage>
</organism>
<evidence type="ECO:0000256" key="1">
    <source>
        <dbReference type="ARBA" id="ARBA00008857"/>
    </source>
</evidence>
<sequence>MVRPNEAAGARWDEIDFENNLWNIPAERMKSKKVHVVPLSTHAMTLLEIMKPISSRSDYVFPSNSTLKKHTNASTANMALKRMGFENQLVAHGLRSLASTILNEEGFDQDIIEAALAHTGKNEVRNAYNRAIYLERRKPMMQWWSEHIQKAATGNMSLTGKKNLTLIRY</sequence>
<dbReference type="GO" id="GO:0006310">
    <property type="term" value="P:DNA recombination"/>
    <property type="evidence" value="ECO:0007669"/>
    <property type="project" value="UniProtKB-KW"/>
</dbReference>
<keyword evidence="2" id="KW-0229">DNA integration</keyword>
<dbReference type="InterPro" id="IPR050808">
    <property type="entry name" value="Phage_Integrase"/>
</dbReference>
<evidence type="ECO:0000256" key="2">
    <source>
        <dbReference type="ARBA" id="ARBA00022908"/>
    </source>
</evidence>
<protein>
    <submittedName>
        <fullName evidence="7">Phage integrase</fullName>
    </submittedName>
</protein>
<evidence type="ECO:0000259" key="6">
    <source>
        <dbReference type="PROSITE" id="PS51898"/>
    </source>
</evidence>
<name>A0A3B1AKW0_9ZZZZ</name>
<gene>
    <name evidence="7" type="ORF">MNBD_GAMMA22-3009</name>
</gene>
<dbReference type="GO" id="GO:0003677">
    <property type="term" value="F:DNA binding"/>
    <property type="evidence" value="ECO:0007669"/>
    <property type="project" value="InterPro"/>
</dbReference>
<dbReference type="Gene3D" id="1.10.443.10">
    <property type="entry name" value="Intergrase catalytic core"/>
    <property type="match status" value="1"/>
</dbReference>
<evidence type="ECO:0000256" key="3">
    <source>
        <dbReference type="ARBA" id="ARBA00023172"/>
    </source>
</evidence>
<evidence type="ECO:0000256" key="4">
    <source>
        <dbReference type="ARBA" id="ARBA00023195"/>
    </source>
</evidence>
<reference evidence="7" key="1">
    <citation type="submission" date="2018-06" db="EMBL/GenBank/DDBJ databases">
        <authorList>
            <person name="Zhirakovskaya E."/>
        </authorList>
    </citation>
    <scope>NUCLEOTIDE SEQUENCE</scope>
</reference>
<comment type="similarity">
    <text evidence="1">Belongs to the 'phage' integrase family.</text>
</comment>
<dbReference type="PANTHER" id="PTHR30629">
    <property type="entry name" value="PROPHAGE INTEGRASE"/>
    <property type="match status" value="1"/>
</dbReference>
<dbReference type="InterPro" id="IPR011010">
    <property type="entry name" value="DNA_brk_join_enz"/>
</dbReference>
<proteinExistence type="inferred from homology"/>
<dbReference type="PANTHER" id="PTHR30629:SF6">
    <property type="entry name" value="PROPHAGE INTEGRASE INTA-RELATED"/>
    <property type="match status" value="1"/>
</dbReference>
<keyword evidence="5" id="KW-1160">Virus entry into host cell</keyword>